<dbReference type="Pfam" id="PF11750">
    <property type="entry name" value="DUF3307"/>
    <property type="match status" value="1"/>
</dbReference>
<comment type="caution">
    <text evidence="2">The sequence shown here is derived from an EMBL/GenBank/DDBJ whole genome shotgun (WGS) entry which is preliminary data.</text>
</comment>
<gene>
    <name evidence="2" type="ORF">EGI89_15035</name>
</gene>
<sequence length="237" mass="26993">MYELIILVIFGHLLGDFVFQTNQMVENINQKKLKSPSLYVHVSIHFILLIILTGFKKEYIFPSILLAISHLTIDCLTKIYLKNKMNTILNFILDQTLHLITIGIYLNHFFPLNLKLGQIFSSKNQLLCVALICLTIVSSIIIKKLMEVLHLQTSPTGLKDAGKYIGMLERLFIFLFVVTNFWEGIGFLLAAKSIFRFGDLKESNDVKLTEYILIGTLLSFGLAILVGMTYLKIIAFI</sequence>
<keyword evidence="1" id="KW-0472">Membrane</keyword>
<evidence type="ECO:0000313" key="3">
    <source>
        <dbReference type="Proteomes" id="UP000267844"/>
    </source>
</evidence>
<dbReference type="RefSeq" id="WP_125350805.1">
    <property type="nucleotide sequence ID" value="NZ_RHPN01000063.1"/>
</dbReference>
<evidence type="ECO:0000313" key="2">
    <source>
        <dbReference type="EMBL" id="RRT87010.1"/>
    </source>
</evidence>
<keyword evidence="1" id="KW-1133">Transmembrane helix</keyword>
<feature type="transmembrane region" description="Helical" evidence="1">
    <location>
        <begin position="171"/>
        <end position="191"/>
    </location>
</feature>
<evidence type="ECO:0000256" key="1">
    <source>
        <dbReference type="SAM" id="Phobius"/>
    </source>
</evidence>
<accession>A0A427BDF4</accession>
<dbReference type="Proteomes" id="UP000267844">
    <property type="component" value="Unassembled WGS sequence"/>
</dbReference>
<proteinExistence type="predicted"/>
<feature type="transmembrane region" description="Helical" evidence="1">
    <location>
        <begin position="211"/>
        <end position="231"/>
    </location>
</feature>
<reference evidence="2 3" key="1">
    <citation type="submission" date="2018-10" db="EMBL/GenBank/DDBJ databases">
        <title>Transmission dynamics of multidrug resistant bacteria on intensive care unit surfaces.</title>
        <authorList>
            <person name="D'Souza A.W."/>
            <person name="Potter R.F."/>
            <person name="Wallace M."/>
            <person name="Shupe A."/>
            <person name="Patel S."/>
            <person name="Sun S."/>
            <person name="Gul D."/>
            <person name="Kwon J.H."/>
            <person name="Andleeb S."/>
            <person name="Burnham C.-A.D."/>
            <person name="Dantas G."/>
        </authorList>
    </citation>
    <scope>NUCLEOTIDE SEQUENCE [LARGE SCALE GENOMIC DNA]</scope>
    <source>
        <strain evidence="2 3">WF_348</strain>
    </source>
</reference>
<keyword evidence="1" id="KW-0812">Transmembrane</keyword>
<dbReference type="InterPro" id="IPR021737">
    <property type="entry name" value="Phage_phiKZ_Orf197"/>
</dbReference>
<feature type="transmembrane region" description="Helical" evidence="1">
    <location>
        <begin position="122"/>
        <end position="142"/>
    </location>
</feature>
<feature type="transmembrane region" description="Helical" evidence="1">
    <location>
        <begin position="61"/>
        <end position="81"/>
    </location>
</feature>
<dbReference type="EMBL" id="RHPO01000061">
    <property type="protein sequence ID" value="RRT87010.1"/>
    <property type="molecule type" value="Genomic_DNA"/>
</dbReference>
<feature type="transmembrane region" description="Helical" evidence="1">
    <location>
        <begin position="37"/>
        <end position="55"/>
    </location>
</feature>
<protein>
    <submittedName>
        <fullName evidence="2">DUF3307 domain-containing protein</fullName>
    </submittedName>
</protein>
<name>A0A427BDF4_9FLAO</name>
<feature type="transmembrane region" description="Helical" evidence="1">
    <location>
        <begin position="88"/>
        <end position="110"/>
    </location>
</feature>
<dbReference type="AlphaFoldDB" id="A0A427BDF4"/>
<organism evidence="2 3">
    <name type="scientific">Empedobacter falsenii</name>
    <dbReference type="NCBI Taxonomy" id="343874"/>
    <lineage>
        <taxon>Bacteria</taxon>
        <taxon>Pseudomonadati</taxon>
        <taxon>Bacteroidota</taxon>
        <taxon>Flavobacteriia</taxon>
        <taxon>Flavobacteriales</taxon>
        <taxon>Weeksellaceae</taxon>
        <taxon>Empedobacter</taxon>
    </lineage>
</organism>